<organism evidence="2 3">
    <name type="scientific">Testicularia cyperi</name>
    <dbReference type="NCBI Taxonomy" id="1882483"/>
    <lineage>
        <taxon>Eukaryota</taxon>
        <taxon>Fungi</taxon>
        <taxon>Dikarya</taxon>
        <taxon>Basidiomycota</taxon>
        <taxon>Ustilaginomycotina</taxon>
        <taxon>Ustilaginomycetes</taxon>
        <taxon>Ustilaginales</taxon>
        <taxon>Anthracoideaceae</taxon>
        <taxon>Testicularia</taxon>
    </lineage>
</organism>
<dbReference type="EMBL" id="KZ819191">
    <property type="protein sequence ID" value="PWZ01120.1"/>
    <property type="molecule type" value="Genomic_DNA"/>
</dbReference>
<evidence type="ECO:0000313" key="3">
    <source>
        <dbReference type="Proteomes" id="UP000246740"/>
    </source>
</evidence>
<keyword evidence="1" id="KW-1133">Transmembrane helix</keyword>
<gene>
    <name evidence="2" type="ORF">BCV70DRAFT_89868</name>
</gene>
<dbReference type="Proteomes" id="UP000246740">
    <property type="component" value="Unassembled WGS sequence"/>
</dbReference>
<keyword evidence="1" id="KW-0812">Transmembrane</keyword>
<evidence type="ECO:0000313" key="2">
    <source>
        <dbReference type="EMBL" id="PWZ01120.1"/>
    </source>
</evidence>
<dbReference type="AlphaFoldDB" id="A0A317XTA1"/>
<sequence>MVGVLHQARRPKGGTSDRLFPFFLFSLAVLIDSYSICSKRWPRHRLSCPGRNVDRRWKSDTCSKISSNFKVKGNK</sequence>
<reference evidence="2 3" key="1">
    <citation type="journal article" date="2018" name="Mol. Biol. Evol.">
        <title>Broad Genomic Sampling Reveals a Smut Pathogenic Ancestry of the Fungal Clade Ustilaginomycotina.</title>
        <authorList>
            <person name="Kijpornyongpan T."/>
            <person name="Mondo S.J."/>
            <person name="Barry K."/>
            <person name="Sandor L."/>
            <person name="Lee J."/>
            <person name="Lipzen A."/>
            <person name="Pangilinan J."/>
            <person name="LaButti K."/>
            <person name="Hainaut M."/>
            <person name="Henrissat B."/>
            <person name="Grigoriev I.V."/>
            <person name="Spatafora J.W."/>
            <person name="Aime M.C."/>
        </authorList>
    </citation>
    <scope>NUCLEOTIDE SEQUENCE [LARGE SCALE GENOMIC DNA]</scope>
    <source>
        <strain evidence="2 3">MCA 3645</strain>
    </source>
</reference>
<keyword evidence="3" id="KW-1185">Reference proteome</keyword>
<feature type="transmembrane region" description="Helical" evidence="1">
    <location>
        <begin position="20"/>
        <end position="37"/>
    </location>
</feature>
<evidence type="ECO:0000256" key="1">
    <source>
        <dbReference type="SAM" id="Phobius"/>
    </source>
</evidence>
<dbReference type="InParanoid" id="A0A317XTA1"/>
<name>A0A317XTA1_9BASI</name>
<keyword evidence="1" id="KW-0472">Membrane</keyword>
<accession>A0A317XTA1</accession>
<proteinExistence type="predicted"/>
<protein>
    <submittedName>
        <fullName evidence="2">Uncharacterized protein</fullName>
    </submittedName>
</protein>